<gene>
    <name evidence="3" type="ORF">KUV50_16075</name>
</gene>
<comment type="caution">
    <text evidence="3">The sequence shown here is derived from an EMBL/GenBank/DDBJ whole genome shotgun (WGS) entry which is preliminary data.</text>
</comment>
<dbReference type="EMBL" id="JAHVHU010000016">
    <property type="protein sequence ID" value="MBY5959672.1"/>
    <property type="molecule type" value="Genomic_DNA"/>
</dbReference>
<dbReference type="AlphaFoldDB" id="A0A953I1Q0"/>
<dbReference type="PANTHER" id="PTHR43625">
    <property type="entry name" value="AFLATOXIN B1 ALDEHYDE REDUCTASE"/>
    <property type="match status" value="1"/>
</dbReference>
<dbReference type="InterPro" id="IPR036812">
    <property type="entry name" value="NAD(P)_OxRdtase_dom_sf"/>
</dbReference>
<organism evidence="3 4">
    <name type="scientific">Membranihabitans marinus</name>
    <dbReference type="NCBI Taxonomy" id="1227546"/>
    <lineage>
        <taxon>Bacteria</taxon>
        <taxon>Pseudomonadati</taxon>
        <taxon>Bacteroidota</taxon>
        <taxon>Saprospiria</taxon>
        <taxon>Saprospirales</taxon>
        <taxon>Saprospiraceae</taxon>
        <taxon>Membranihabitans</taxon>
    </lineage>
</organism>
<accession>A0A953I1Q0</accession>
<proteinExistence type="predicted"/>
<evidence type="ECO:0000313" key="4">
    <source>
        <dbReference type="Proteomes" id="UP000753961"/>
    </source>
</evidence>
<dbReference type="Proteomes" id="UP000753961">
    <property type="component" value="Unassembled WGS sequence"/>
</dbReference>
<reference evidence="3" key="1">
    <citation type="submission" date="2021-06" db="EMBL/GenBank/DDBJ databases">
        <title>44 bacteria genomes isolated from Dapeng, Shenzhen.</title>
        <authorList>
            <person name="Zheng W."/>
            <person name="Yu S."/>
            <person name="Huang Y."/>
        </authorList>
    </citation>
    <scope>NUCLEOTIDE SEQUENCE</scope>
    <source>
        <strain evidence="3">DP5N28-2</strain>
    </source>
</reference>
<name>A0A953I1Q0_9BACT</name>
<dbReference type="GO" id="GO:0016491">
    <property type="term" value="F:oxidoreductase activity"/>
    <property type="evidence" value="ECO:0007669"/>
    <property type="project" value="UniProtKB-KW"/>
</dbReference>
<dbReference type="GO" id="GO:0005737">
    <property type="term" value="C:cytoplasm"/>
    <property type="evidence" value="ECO:0007669"/>
    <property type="project" value="TreeGrafter"/>
</dbReference>
<protein>
    <submittedName>
        <fullName evidence="3">Aldo/keto reductase</fullName>
    </submittedName>
</protein>
<keyword evidence="1" id="KW-0560">Oxidoreductase</keyword>
<dbReference type="Gene3D" id="3.20.20.100">
    <property type="entry name" value="NADP-dependent oxidoreductase domain"/>
    <property type="match status" value="2"/>
</dbReference>
<feature type="domain" description="NADP-dependent oxidoreductase" evidence="2">
    <location>
        <begin position="20"/>
        <end position="76"/>
    </location>
</feature>
<keyword evidence="4" id="KW-1185">Reference proteome</keyword>
<evidence type="ECO:0000259" key="2">
    <source>
        <dbReference type="Pfam" id="PF00248"/>
    </source>
</evidence>
<evidence type="ECO:0000256" key="1">
    <source>
        <dbReference type="ARBA" id="ARBA00023002"/>
    </source>
</evidence>
<dbReference type="InterPro" id="IPR050791">
    <property type="entry name" value="Aldo-Keto_reductase"/>
</dbReference>
<dbReference type="InterPro" id="IPR023210">
    <property type="entry name" value="NADP_OxRdtase_dom"/>
</dbReference>
<dbReference type="PANTHER" id="PTHR43625:SF40">
    <property type="entry name" value="ALDO-KETO REDUCTASE YAKC [NADP(+)]"/>
    <property type="match status" value="1"/>
</dbReference>
<evidence type="ECO:0000313" key="3">
    <source>
        <dbReference type="EMBL" id="MBY5959672.1"/>
    </source>
</evidence>
<dbReference type="Pfam" id="PF00248">
    <property type="entry name" value="Aldo_ket_red"/>
    <property type="match status" value="1"/>
</dbReference>
<dbReference type="SUPFAM" id="SSF51430">
    <property type="entry name" value="NAD(P)-linked oxidoreductase"/>
    <property type="match status" value="2"/>
</dbReference>
<sequence length="142" mass="15460">MKKRKLGNNLEVSTMGLGCMGMSYAYGAIDRALELGVNFLDTADMYGPYANEKLVGKALKGRRDKFVVATKFGITFDPTDSSQGDDIVPIPGTKHQKYIEQNAGAVDVDLTEAELNDINAIFPPDVTSGLRYTKDFMKAVNG</sequence>